<name>A0A023B8M8_GRENI</name>
<dbReference type="EMBL" id="AFNH02000436">
    <property type="protein sequence ID" value="EZG69598.1"/>
    <property type="molecule type" value="Genomic_DNA"/>
</dbReference>
<proteinExistence type="predicted"/>
<feature type="region of interest" description="Disordered" evidence="1">
    <location>
        <begin position="1001"/>
        <end position="1039"/>
    </location>
</feature>
<feature type="region of interest" description="Disordered" evidence="1">
    <location>
        <begin position="693"/>
        <end position="747"/>
    </location>
</feature>
<organism evidence="3 4">
    <name type="scientific">Gregarina niphandrodes</name>
    <name type="common">Septate eugregarine</name>
    <dbReference type="NCBI Taxonomy" id="110365"/>
    <lineage>
        <taxon>Eukaryota</taxon>
        <taxon>Sar</taxon>
        <taxon>Alveolata</taxon>
        <taxon>Apicomplexa</taxon>
        <taxon>Conoidasida</taxon>
        <taxon>Gregarinasina</taxon>
        <taxon>Eugregarinorida</taxon>
        <taxon>Gregarinidae</taxon>
        <taxon>Gregarina</taxon>
    </lineage>
</organism>
<feature type="compositionally biased region" description="Polar residues" evidence="1">
    <location>
        <begin position="725"/>
        <end position="734"/>
    </location>
</feature>
<comment type="caution">
    <text evidence="3">The sequence shown here is derived from an EMBL/GenBank/DDBJ whole genome shotgun (WGS) entry which is preliminary data.</text>
</comment>
<feature type="compositionally biased region" description="Gly residues" evidence="1">
    <location>
        <begin position="356"/>
        <end position="367"/>
    </location>
</feature>
<dbReference type="AlphaFoldDB" id="A0A023B8M8"/>
<dbReference type="SUPFAM" id="SSF81606">
    <property type="entry name" value="PP2C-like"/>
    <property type="match status" value="1"/>
</dbReference>
<dbReference type="PANTHER" id="PTHR47992">
    <property type="entry name" value="PROTEIN PHOSPHATASE"/>
    <property type="match status" value="1"/>
</dbReference>
<reference evidence="3" key="1">
    <citation type="submission" date="2013-12" db="EMBL/GenBank/DDBJ databases">
        <authorList>
            <person name="Omoto C.K."/>
            <person name="Sibley D."/>
            <person name="Venepally P."/>
            <person name="Hadjithomas M."/>
            <person name="Karamycheva S."/>
            <person name="Brunk B."/>
            <person name="Roos D."/>
            <person name="Caler E."/>
            <person name="Lorenzi H."/>
        </authorList>
    </citation>
    <scope>NUCLEOTIDE SEQUENCE</scope>
</reference>
<dbReference type="RefSeq" id="XP_011129992.1">
    <property type="nucleotide sequence ID" value="XM_011131690.1"/>
</dbReference>
<evidence type="ECO:0000313" key="3">
    <source>
        <dbReference type="EMBL" id="EZG69598.1"/>
    </source>
</evidence>
<feature type="compositionally biased region" description="Basic and acidic residues" evidence="1">
    <location>
        <begin position="317"/>
        <end position="350"/>
    </location>
</feature>
<dbReference type="VEuPathDB" id="CryptoDB:GNI_057430"/>
<accession>A0A023B8M8</accession>
<dbReference type="GeneID" id="22912115"/>
<evidence type="ECO:0000256" key="1">
    <source>
        <dbReference type="SAM" id="MobiDB-lite"/>
    </source>
</evidence>
<evidence type="ECO:0000259" key="2">
    <source>
        <dbReference type="SMART" id="SM00332"/>
    </source>
</evidence>
<feature type="compositionally biased region" description="Basic and acidic residues" evidence="1">
    <location>
        <begin position="624"/>
        <end position="649"/>
    </location>
</feature>
<feature type="region of interest" description="Disordered" evidence="1">
    <location>
        <begin position="602"/>
        <end position="649"/>
    </location>
</feature>
<feature type="compositionally biased region" description="Basic and acidic residues" evidence="1">
    <location>
        <begin position="700"/>
        <end position="719"/>
    </location>
</feature>
<dbReference type="Gene3D" id="3.60.40.10">
    <property type="entry name" value="PPM-type phosphatase domain"/>
    <property type="match status" value="1"/>
</dbReference>
<dbReference type="InterPro" id="IPR001932">
    <property type="entry name" value="PPM-type_phosphatase-like_dom"/>
</dbReference>
<protein>
    <submittedName>
        <fullName evidence="3">Protein phosphatase 2C</fullName>
    </submittedName>
</protein>
<keyword evidence="4" id="KW-1185">Reference proteome</keyword>
<dbReference type="SMART" id="SM00332">
    <property type="entry name" value="PP2Cc"/>
    <property type="match status" value="1"/>
</dbReference>
<dbReference type="InterPro" id="IPR015655">
    <property type="entry name" value="PP2C"/>
</dbReference>
<dbReference type="eggNOG" id="ENOG502T08B">
    <property type="taxonomic scope" value="Eukaryota"/>
</dbReference>
<gene>
    <name evidence="3" type="ORF">GNI_057430</name>
</gene>
<dbReference type="InterPro" id="IPR036457">
    <property type="entry name" value="PPM-type-like_dom_sf"/>
</dbReference>
<evidence type="ECO:0000313" key="4">
    <source>
        <dbReference type="Proteomes" id="UP000019763"/>
    </source>
</evidence>
<dbReference type="Proteomes" id="UP000019763">
    <property type="component" value="Unassembled WGS sequence"/>
</dbReference>
<feature type="region of interest" description="Disordered" evidence="1">
    <location>
        <begin position="317"/>
        <end position="378"/>
    </location>
</feature>
<sequence>MRASASTSSQAAGVVTGPDRGTLFDGDVNGCRYVRAVAWGASCLQTSSRENQDGWSVNVLTGQAWPGKRKGMILRNDKLISSLSWSHEHPTCTIVTHHGPLGHVPLGHVPLGHRRMDDDRMDYERMGCEGMGYDENVQPRPSIAAVNAVEETNPKTDYNAPSVAPSANVLNDGPTGCRDPAGTPPPPPMRVCPHAAHLLHTPPSLSGGDSGGGINECKKVARVSGPASGNVLRNLLRASGSIATQCLDGEDLVGKPVGKMHPAARAVPAAQRPSRGQLCADAITFTVLDGHGVGGRHASAAVERAFHEAHVRLVHEVGCGKENGHPENGRTENGRPENGRPENGRTENGRTENGGPENGGPENGGPENGLPDKSMLVPRSEGTVPFLRLEKPIAQSASRSGSPPLLMTRMMELLSGAVAEAQAEVERLNDELHKDFGTTLVSVTLVNDVLISSSCGDSSALLVALPKLAGAAPMIVELCRRHHLTEEGEISRIKKEGKGRIIIGDGGILRLIPAEMTYTCAKKSGLSINMARSIGHVLFKERGLSVRPDFTFLTLGTLPKLLKESRDKVTHSNSNRSIYRLPPLDINACKALANAYGFKARTNSKHDQTKHGGGKQKPKQLHGGKQDGAKHNDALHNAPRNDCDAERNDYEVPRNDCDDQHGGAERNLATSALATCALATSALATSALATSALATGAPAREQETTRGREGRGRGTELDVGRPVTSDGTRSNDGQRGSAGYRAASHEGCRPPGGDPALFCALPPTAPSTAAGSAGIRSWFRANGRKSAVIPADLFLLLLSDGVTDVFSSTCLIEMLKCAADMERFAAAVTAAARDRRVKGGQRPDNYLVTIQSGNRKGDGCPVHGMKKKKGPAAAITSYGTQRSSALPPAASSFAVPPVAIQSGNCLSPNTFVSPSAVANGTALTRGGHSPMVRRSRGAVIPTVTPVQSEGANYNQADYNQAGTYSPTGNYNQTANYSQVVSHSQPLEASSPVANYNQSGAYNQGASHNQAGNYGQHTGNYGQQHVPTGYTPQQTGSQAISQRDDYYGQVSDHAASHMSDMQVVPRGTPSGSHDLYTLSYPHPEFTPSHANHPHGDEPVVGRVIRESLPSQNSGLVNIADPSTSEGYTTLSAVRGRPANKARTCC</sequence>
<dbReference type="Pfam" id="PF00481">
    <property type="entry name" value="PP2C"/>
    <property type="match status" value="1"/>
</dbReference>
<feature type="domain" description="PPM-type phosphatase" evidence="2">
    <location>
        <begin position="28"/>
        <end position="851"/>
    </location>
</feature>
<feature type="compositionally biased region" description="Basic residues" evidence="1">
    <location>
        <begin position="612"/>
        <end position="622"/>
    </location>
</feature>
<dbReference type="GO" id="GO:0004722">
    <property type="term" value="F:protein serine/threonine phosphatase activity"/>
    <property type="evidence" value="ECO:0007669"/>
    <property type="project" value="InterPro"/>
</dbReference>